<proteinExistence type="predicted"/>
<feature type="compositionally biased region" description="Basic and acidic residues" evidence="1">
    <location>
        <begin position="172"/>
        <end position="203"/>
    </location>
</feature>
<dbReference type="EMBL" id="KN847319">
    <property type="protein sequence ID" value="KIW56249.1"/>
    <property type="molecule type" value="Genomic_DNA"/>
</dbReference>
<evidence type="ECO:0000313" key="3">
    <source>
        <dbReference type="Proteomes" id="UP000054342"/>
    </source>
</evidence>
<gene>
    <name evidence="2" type="ORF">PV05_04923</name>
</gene>
<evidence type="ECO:0000313" key="2">
    <source>
        <dbReference type="EMBL" id="KIW56249.1"/>
    </source>
</evidence>
<accession>A0A0D2F876</accession>
<dbReference type="OrthoDB" id="10430057at2759"/>
<dbReference type="AlphaFoldDB" id="A0A0D2F876"/>
<reference evidence="2 3" key="1">
    <citation type="submission" date="2015-01" db="EMBL/GenBank/DDBJ databases">
        <title>The Genome Sequence of Exophiala xenobiotica CBS118157.</title>
        <authorList>
            <consortium name="The Broad Institute Genomics Platform"/>
            <person name="Cuomo C."/>
            <person name="de Hoog S."/>
            <person name="Gorbushina A."/>
            <person name="Stielow B."/>
            <person name="Teixiera M."/>
            <person name="Abouelleil A."/>
            <person name="Chapman S.B."/>
            <person name="Priest M."/>
            <person name="Young S.K."/>
            <person name="Wortman J."/>
            <person name="Nusbaum C."/>
            <person name="Birren B."/>
        </authorList>
    </citation>
    <scope>NUCLEOTIDE SEQUENCE [LARGE SCALE GENOMIC DNA]</scope>
    <source>
        <strain evidence="2 3">CBS 118157</strain>
    </source>
</reference>
<dbReference type="Proteomes" id="UP000054342">
    <property type="component" value="Unassembled WGS sequence"/>
</dbReference>
<dbReference type="GeneID" id="25326831"/>
<sequence length="203" mass="22477">MPRDNNGEVYEYRSLDELVRYSEGIIGPRTTAYGPYVRPDFYGAVGQTPRPRLPIQIHGRNAQAEERERQRATATRVLPALRRLQTNLATPNTSSHPSPNPPQTVVVSATPTTARSGRFAKVPTLSPITEIDPESTPRAKGHTGSVPSTAIVTPSPLERRGSQTEALSPNTREMKIQDFKEGVRSARLKQEERNRNAEAAKEK</sequence>
<name>A0A0D2F876_9EURO</name>
<dbReference type="RefSeq" id="XP_013316833.1">
    <property type="nucleotide sequence ID" value="XM_013461379.1"/>
</dbReference>
<keyword evidence="3" id="KW-1185">Reference proteome</keyword>
<dbReference type="HOGENOM" id="CLU_1348947_0_0_1"/>
<feature type="region of interest" description="Disordered" evidence="1">
    <location>
        <begin position="128"/>
        <end position="203"/>
    </location>
</feature>
<organism evidence="2 3">
    <name type="scientific">Exophiala xenobiotica</name>
    <dbReference type="NCBI Taxonomy" id="348802"/>
    <lineage>
        <taxon>Eukaryota</taxon>
        <taxon>Fungi</taxon>
        <taxon>Dikarya</taxon>
        <taxon>Ascomycota</taxon>
        <taxon>Pezizomycotina</taxon>
        <taxon>Eurotiomycetes</taxon>
        <taxon>Chaetothyriomycetidae</taxon>
        <taxon>Chaetothyriales</taxon>
        <taxon>Herpotrichiellaceae</taxon>
        <taxon>Exophiala</taxon>
    </lineage>
</organism>
<protein>
    <submittedName>
        <fullName evidence="2">Uncharacterized protein</fullName>
    </submittedName>
</protein>
<evidence type="ECO:0000256" key="1">
    <source>
        <dbReference type="SAM" id="MobiDB-lite"/>
    </source>
</evidence>